<dbReference type="InterPro" id="IPR047250">
    <property type="entry name" value="BRCT_p53bp1-like_rpt2"/>
</dbReference>
<accession>A0A7M5X5U7</accession>
<dbReference type="GO" id="GO:0042393">
    <property type="term" value="F:histone binding"/>
    <property type="evidence" value="ECO:0007669"/>
    <property type="project" value="TreeGrafter"/>
</dbReference>
<feature type="region of interest" description="Disordered" evidence="1">
    <location>
        <begin position="176"/>
        <end position="260"/>
    </location>
</feature>
<feature type="compositionally biased region" description="Basic and acidic residues" evidence="1">
    <location>
        <begin position="497"/>
        <end position="509"/>
    </location>
</feature>
<feature type="compositionally biased region" description="Low complexity" evidence="1">
    <location>
        <begin position="421"/>
        <end position="431"/>
    </location>
</feature>
<dbReference type="CDD" id="cd17724">
    <property type="entry name" value="BRCT_p53bp1_rpt2"/>
    <property type="match status" value="1"/>
</dbReference>
<feature type="compositionally biased region" description="Low complexity" evidence="1">
    <location>
        <begin position="17"/>
        <end position="51"/>
    </location>
</feature>
<feature type="region of interest" description="Disordered" evidence="1">
    <location>
        <begin position="1"/>
        <end position="71"/>
    </location>
</feature>
<dbReference type="PANTHER" id="PTHR15321:SF3">
    <property type="entry name" value="TP53-BINDING PROTEIN 1"/>
    <property type="match status" value="1"/>
</dbReference>
<feature type="compositionally biased region" description="Polar residues" evidence="1">
    <location>
        <begin position="1"/>
        <end position="16"/>
    </location>
</feature>
<feature type="compositionally biased region" description="Polar residues" evidence="1">
    <location>
        <begin position="59"/>
        <end position="71"/>
    </location>
</feature>
<dbReference type="AlphaFoldDB" id="A0A7M5X5U7"/>
<feature type="compositionally biased region" description="Acidic residues" evidence="1">
    <location>
        <begin position="529"/>
        <end position="549"/>
    </location>
</feature>
<feature type="compositionally biased region" description="Basic and acidic residues" evidence="1">
    <location>
        <begin position="200"/>
        <end position="224"/>
    </location>
</feature>
<evidence type="ECO:0000313" key="4">
    <source>
        <dbReference type="Proteomes" id="UP000594262"/>
    </source>
</evidence>
<dbReference type="Pfam" id="PF18428">
    <property type="entry name" value="BRCT_3"/>
    <property type="match status" value="1"/>
</dbReference>
<dbReference type="InterPro" id="IPR047252">
    <property type="entry name" value="TP53BP1-like"/>
</dbReference>
<feature type="compositionally biased region" description="Basic and acidic residues" evidence="1">
    <location>
        <begin position="439"/>
        <end position="449"/>
    </location>
</feature>
<dbReference type="InterPro" id="IPR001357">
    <property type="entry name" value="BRCT_dom"/>
</dbReference>
<feature type="compositionally biased region" description="Polar residues" evidence="1">
    <location>
        <begin position="450"/>
        <end position="470"/>
    </location>
</feature>
<dbReference type="OrthoDB" id="129353at2759"/>
<dbReference type="EnsemblMetazoa" id="CLYHEMT017891.1">
    <property type="protein sequence ID" value="CLYHEMP017891.1"/>
    <property type="gene ID" value="CLYHEMG017891"/>
</dbReference>
<proteinExistence type="predicted"/>
<feature type="region of interest" description="Disordered" evidence="1">
    <location>
        <begin position="490"/>
        <end position="550"/>
    </location>
</feature>
<dbReference type="PROSITE" id="PS50172">
    <property type="entry name" value="BRCT"/>
    <property type="match status" value="1"/>
</dbReference>
<name>A0A7M5X5U7_9CNID</name>
<protein>
    <recommendedName>
        <fullName evidence="2">BRCT domain-containing protein</fullName>
    </recommendedName>
</protein>
<dbReference type="Gene3D" id="3.40.50.10190">
    <property type="entry name" value="BRCT domain"/>
    <property type="match status" value="2"/>
</dbReference>
<feature type="region of interest" description="Disordered" evidence="1">
    <location>
        <begin position="415"/>
        <end position="470"/>
    </location>
</feature>
<organism evidence="3 4">
    <name type="scientific">Clytia hemisphaerica</name>
    <dbReference type="NCBI Taxonomy" id="252671"/>
    <lineage>
        <taxon>Eukaryota</taxon>
        <taxon>Metazoa</taxon>
        <taxon>Cnidaria</taxon>
        <taxon>Hydrozoa</taxon>
        <taxon>Hydroidolina</taxon>
        <taxon>Leptothecata</taxon>
        <taxon>Obeliida</taxon>
        <taxon>Clytiidae</taxon>
        <taxon>Clytia</taxon>
    </lineage>
</organism>
<dbReference type="SUPFAM" id="SSF52113">
    <property type="entry name" value="BRCT domain"/>
    <property type="match status" value="1"/>
</dbReference>
<evidence type="ECO:0000313" key="3">
    <source>
        <dbReference type="EnsemblMetazoa" id="CLYHEMP017891.1"/>
    </source>
</evidence>
<dbReference type="InterPro" id="IPR036420">
    <property type="entry name" value="BRCT_dom_sf"/>
</dbReference>
<dbReference type="Proteomes" id="UP000594262">
    <property type="component" value="Unplaced"/>
</dbReference>
<feature type="compositionally biased region" description="Basic and acidic residues" evidence="1">
    <location>
        <begin position="232"/>
        <end position="254"/>
    </location>
</feature>
<keyword evidence="4" id="KW-1185">Reference proteome</keyword>
<evidence type="ECO:0000259" key="2">
    <source>
        <dbReference type="PROSITE" id="PS50172"/>
    </source>
</evidence>
<dbReference type="GO" id="GO:0000077">
    <property type="term" value="P:DNA damage checkpoint signaling"/>
    <property type="evidence" value="ECO:0007669"/>
    <property type="project" value="TreeGrafter"/>
</dbReference>
<reference evidence="3" key="1">
    <citation type="submission" date="2021-01" db="UniProtKB">
        <authorList>
            <consortium name="EnsemblMetazoa"/>
        </authorList>
    </citation>
    <scope>IDENTIFICATION</scope>
</reference>
<dbReference type="GO" id="GO:0005634">
    <property type="term" value="C:nucleus"/>
    <property type="evidence" value="ECO:0007669"/>
    <property type="project" value="TreeGrafter"/>
</dbReference>
<evidence type="ECO:0000256" key="1">
    <source>
        <dbReference type="SAM" id="MobiDB-lite"/>
    </source>
</evidence>
<dbReference type="CDD" id="cd17744">
    <property type="entry name" value="BRCT_MDC1_rpt1"/>
    <property type="match status" value="1"/>
</dbReference>
<dbReference type="PANTHER" id="PTHR15321">
    <property type="entry name" value="TUMOR SUPPRESSOR P53-BINDING PROTEIN 1"/>
    <property type="match status" value="1"/>
</dbReference>
<sequence>MYRSNNDPNINQSSSTPLSLNSIPGGSSSNSSGASLVPNSSLTAAHHSSSSSHDEFQKPNDTTTSSLNLSKSRFGSSQDIMAASTPFVNSQPYQDDSFGSLQLSGNLPASHNSDSPPSINLDQSPTLNKISQSDVDIFNPGKSIIESSKSTCTLSTDSNNTPEMGIGLQFELSQDFSQHPQQALAQEEKSDNTQPLKSQEPQRTKIRVRESEETHRHGHEKDLCSTKSVPNVDKDISKPRENEKEDCTQQKDASKLPQNILSPKTTKFDLIKKVMKDNDISNSDLRKYLSKPKNEEKEPIFNKIFKGKHCFAKWRDYFFAADVKDFDEEIDNISVEFEDKESAECSSNDICMKTEFESGQDVHVQTDTGEFMVGKIHLNTRMNGELMYLCVAKDRNYIVSRYRLRFLKEHLFPASKRKQENTSSSSSNKGGNKTKKRRMTDLQKRKMEESTPSSEEIVSPTLNKKKTQNQQIPIQLFSNYIFMITKGKTTPQNKNLTKKETSTSDDNSKRNATLESDLVSEKGKNEATESQETEEEEDSQTTISDEAEDVPLFNEQEAVQSVLNEGGVYTDKLSACDLEKSSYRVCITDLTDPTSDNCSFKFLYCISRGIPIVHYDWLIESVKQRKVMNFHSYLVFAGRDITGERIQQYIMEREKFPYTPLNGTRIHVHLGEVLRYNSREVTFVLQKIGCDVHTTQQVTKRSRKIAFDLDSVHFILTLSEDVPKLLLETCSEMKKEILTFEWLRQCVINNKLLDVVDSPLFRYSVNIE</sequence>
<feature type="domain" description="BRCT" evidence="2">
    <location>
        <begin position="562"/>
        <end position="635"/>
    </location>
</feature>
<feature type="region of interest" description="Disordered" evidence="1">
    <location>
        <begin position="83"/>
        <end position="127"/>
    </location>
</feature>
<dbReference type="GO" id="GO:0045944">
    <property type="term" value="P:positive regulation of transcription by RNA polymerase II"/>
    <property type="evidence" value="ECO:0007669"/>
    <property type="project" value="TreeGrafter"/>
</dbReference>
<feature type="compositionally biased region" description="Polar residues" evidence="1">
    <location>
        <begin position="86"/>
        <end position="127"/>
    </location>
</feature>